<dbReference type="PROSITE" id="PS51459">
    <property type="entry name" value="FIDO"/>
    <property type="match status" value="1"/>
</dbReference>
<evidence type="ECO:0000313" key="4">
    <source>
        <dbReference type="Proteomes" id="UP000327000"/>
    </source>
</evidence>
<dbReference type="GO" id="GO:0016301">
    <property type="term" value="F:kinase activity"/>
    <property type="evidence" value="ECO:0007669"/>
    <property type="project" value="InterPro"/>
</dbReference>
<reference evidence="3 4" key="1">
    <citation type="journal article" date="2019" name="Microb. Cell Fact.">
        <title>Exploring novel herbicidin analogues by transcriptional regulator overexpression and MS/MS molecular networking.</title>
        <authorList>
            <person name="Shi Y."/>
            <person name="Gu R."/>
            <person name="Li Y."/>
            <person name="Wang X."/>
            <person name="Ren W."/>
            <person name="Li X."/>
            <person name="Wang L."/>
            <person name="Xie Y."/>
            <person name="Hong B."/>
        </authorList>
    </citation>
    <scope>NUCLEOTIDE SEQUENCE [LARGE SCALE GENOMIC DNA]</scope>
    <source>
        <strain evidence="3 4">US-43</strain>
    </source>
</reference>
<feature type="compositionally biased region" description="Basic residues" evidence="1">
    <location>
        <begin position="22"/>
        <end position="36"/>
    </location>
</feature>
<dbReference type="InterPro" id="IPR003812">
    <property type="entry name" value="Fido"/>
</dbReference>
<keyword evidence="4" id="KW-1185">Reference proteome</keyword>
<gene>
    <name evidence="3" type="ORF">FRZ00_04285</name>
</gene>
<dbReference type="Gene3D" id="1.20.120.1870">
    <property type="entry name" value="Fic/DOC protein, Fido domain"/>
    <property type="match status" value="1"/>
</dbReference>
<name>A0A5N5WC31_STRMB</name>
<dbReference type="SUPFAM" id="SSF140931">
    <property type="entry name" value="Fic-like"/>
    <property type="match status" value="1"/>
</dbReference>
<dbReference type="InterPro" id="IPR036597">
    <property type="entry name" value="Fido-like_dom_sf"/>
</dbReference>
<evidence type="ECO:0000256" key="1">
    <source>
        <dbReference type="SAM" id="MobiDB-lite"/>
    </source>
</evidence>
<dbReference type="EMBL" id="VOKX01000009">
    <property type="protein sequence ID" value="KAB7849866.1"/>
    <property type="molecule type" value="Genomic_DNA"/>
</dbReference>
<dbReference type="Pfam" id="PF02661">
    <property type="entry name" value="Fic"/>
    <property type="match status" value="1"/>
</dbReference>
<dbReference type="PANTHER" id="PTHR39426:SF1">
    <property type="entry name" value="HOMOLOGY TO DEATH-ON-CURING PROTEIN OF PHAGE P1"/>
    <property type="match status" value="1"/>
</dbReference>
<proteinExistence type="predicted"/>
<protein>
    <recommendedName>
        <fullName evidence="2">Fido domain-containing protein</fullName>
    </recommendedName>
</protein>
<organism evidence="3 4">
    <name type="scientific">Streptomyces mobaraensis</name>
    <name type="common">Streptoverticillium mobaraense</name>
    <dbReference type="NCBI Taxonomy" id="35621"/>
    <lineage>
        <taxon>Bacteria</taxon>
        <taxon>Bacillati</taxon>
        <taxon>Actinomycetota</taxon>
        <taxon>Actinomycetes</taxon>
        <taxon>Kitasatosporales</taxon>
        <taxon>Streptomycetaceae</taxon>
        <taxon>Streptomyces</taxon>
    </lineage>
</organism>
<dbReference type="InterPro" id="IPR006440">
    <property type="entry name" value="Doc"/>
</dbReference>
<dbReference type="PANTHER" id="PTHR39426">
    <property type="entry name" value="HOMOLOGY TO DEATH-ON-CURING PROTEIN OF PHAGE P1"/>
    <property type="match status" value="1"/>
</dbReference>
<evidence type="ECO:0000259" key="2">
    <source>
        <dbReference type="PROSITE" id="PS51459"/>
    </source>
</evidence>
<evidence type="ECO:0000313" key="3">
    <source>
        <dbReference type="EMBL" id="KAB7849866.1"/>
    </source>
</evidence>
<feature type="compositionally biased region" description="Basic and acidic residues" evidence="1">
    <location>
        <begin position="1"/>
        <end position="10"/>
    </location>
</feature>
<dbReference type="AlphaFoldDB" id="A0A5N5WC31"/>
<sequence>MFEHVPEPPPRRRPFGGAARARPPRRHHSAGRRPARGGRVPVRDRPPGAGPAVGGGAGGDLARAAGPAQVRAAGTDYLTPEDALAVAGCACAGDTEVVVRDAGGLASALHRPAAEMYGHEVHPEPVDKAAALLQGLAINHPLVDGNKRTAWLACVTFLALHGVELRRDVDAAERLVLDVTTGRVRDVAEVSRRLGELVAG</sequence>
<dbReference type="OrthoDB" id="9802752at2"/>
<comment type="caution">
    <text evidence="3">The sequence shown here is derived from an EMBL/GenBank/DDBJ whole genome shotgun (WGS) entry which is preliminary data.</text>
</comment>
<feature type="region of interest" description="Disordered" evidence="1">
    <location>
        <begin position="1"/>
        <end position="60"/>
    </location>
</feature>
<dbReference type="Proteomes" id="UP000327000">
    <property type="component" value="Unassembled WGS sequence"/>
</dbReference>
<dbReference type="InterPro" id="IPR053737">
    <property type="entry name" value="Type_II_TA_Toxin"/>
</dbReference>
<accession>A0A5N5WC31</accession>
<feature type="domain" description="Fido" evidence="2">
    <location>
        <begin position="78"/>
        <end position="200"/>
    </location>
</feature>